<keyword evidence="3" id="KW-1185">Reference proteome</keyword>
<sequence length="142" mass="15609">MGCHSMCYAVEHKQLHRLALLATEATEAKAAASYSSFYILRIYHSLYVLIYVGSILCGNTGFLLAMDDIITAINSYKMSNVKILSVCGKHFTAAVADYEVGMNMDGYVCMHTSTAISVYGEDIKALNCFILKNARNLSNSNN</sequence>
<evidence type="ECO:0000256" key="1">
    <source>
        <dbReference type="SAM" id="Phobius"/>
    </source>
</evidence>
<dbReference type="EMBL" id="JXJN01008719">
    <property type="status" value="NOT_ANNOTATED_CDS"/>
    <property type="molecule type" value="Genomic_DNA"/>
</dbReference>
<reference evidence="2" key="2">
    <citation type="submission" date="2020-05" db="UniProtKB">
        <authorList>
            <consortium name="EnsemblMetazoa"/>
        </authorList>
    </citation>
    <scope>IDENTIFICATION</scope>
    <source>
        <strain evidence="2">IAEA</strain>
    </source>
</reference>
<evidence type="ECO:0000313" key="3">
    <source>
        <dbReference type="Proteomes" id="UP000092460"/>
    </source>
</evidence>
<protein>
    <submittedName>
        <fullName evidence="2">Uncharacterized protein</fullName>
    </submittedName>
</protein>
<accession>A0A1B0B5H9</accession>
<evidence type="ECO:0000313" key="2">
    <source>
        <dbReference type="EnsemblMetazoa" id="GPPI019541-PA"/>
    </source>
</evidence>
<keyword evidence="1" id="KW-0472">Membrane</keyword>
<organism evidence="2 3">
    <name type="scientific">Glossina palpalis gambiensis</name>
    <dbReference type="NCBI Taxonomy" id="67801"/>
    <lineage>
        <taxon>Eukaryota</taxon>
        <taxon>Metazoa</taxon>
        <taxon>Ecdysozoa</taxon>
        <taxon>Arthropoda</taxon>
        <taxon>Hexapoda</taxon>
        <taxon>Insecta</taxon>
        <taxon>Pterygota</taxon>
        <taxon>Neoptera</taxon>
        <taxon>Endopterygota</taxon>
        <taxon>Diptera</taxon>
        <taxon>Brachycera</taxon>
        <taxon>Muscomorpha</taxon>
        <taxon>Hippoboscoidea</taxon>
        <taxon>Glossinidae</taxon>
        <taxon>Glossina</taxon>
    </lineage>
</organism>
<reference evidence="3" key="1">
    <citation type="submission" date="2015-01" db="EMBL/GenBank/DDBJ databases">
        <authorList>
            <person name="Aksoy S."/>
            <person name="Warren W."/>
            <person name="Wilson R.K."/>
        </authorList>
    </citation>
    <scope>NUCLEOTIDE SEQUENCE [LARGE SCALE GENOMIC DNA]</scope>
    <source>
        <strain evidence="3">IAEA</strain>
    </source>
</reference>
<dbReference type="EnsemblMetazoa" id="GPPI019541-RA">
    <property type="protein sequence ID" value="GPPI019541-PA"/>
    <property type="gene ID" value="GPPI019541"/>
</dbReference>
<dbReference type="VEuPathDB" id="VectorBase:GPPI019541"/>
<keyword evidence="1" id="KW-1133">Transmembrane helix</keyword>
<dbReference type="Proteomes" id="UP000092460">
    <property type="component" value="Unassembled WGS sequence"/>
</dbReference>
<name>A0A1B0B5H9_9MUSC</name>
<proteinExistence type="predicted"/>
<dbReference type="AlphaFoldDB" id="A0A1B0B5H9"/>
<keyword evidence="1" id="KW-0812">Transmembrane</keyword>
<feature type="transmembrane region" description="Helical" evidence="1">
    <location>
        <begin position="42"/>
        <end position="65"/>
    </location>
</feature>